<proteinExistence type="inferred from homology"/>
<dbReference type="RefSeq" id="WP_072695789.1">
    <property type="nucleotide sequence ID" value="NZ_FRDI01000002.1"/>
</dbReference>
<dbReference type="STRING" id="1121455.SAMN02745728_00310"/>
<dbReference type="SUPFAM" id="SSF54736">
    <property type="entry name" value="ClpS-like"/>
    <property type="match status" value="1"/>
</dbReference>
<evidence type="ECO:0000313" key="4">
    <source>
        <dbReference type="Proteomes" id="UP000186469"/>
    </source>
</evidence>
<protein>
    <recommendedName>
        <fullName evidence="1">ATP-dependent Clp protease adapter protein ClpS</fullName>
    </recommendedName>
</protein>
<comment type="subunit">
    <text evidence="1">Binds to the N-terminal domain of the chaperone ClpA.</text>
</comment>
<dbReference type="InterPro" id="IPR003769">
    <property type="entry name" value="ClpS_core"/>
</dbReference>
<dbReference type="Gene3D" id="3.30.1390.10">
    <property type="match status" value="1"/>
</dbReference>
<dbReference type="FunFam" id="3.30.1390.10:FF:000002">
    <property type="entry name" value="ATP-dependent Clp protease adapter protein ClpS"/>
    <property type="match status" value="1"/>
</dbReference>
<evidence type="ECO:0000259" key="2">
    <source>
        <dbReference type="Pfam" id="PF02617"/>
    </source>
</evidence>
<dbReference type="InterPro" id="IPR014719">
    <property type="entry name" value="Ribosomal_bL12_C/ClpS-like"/>
</dbReference>
<dbReference type="Proteomes" id="UP000186469">
    <property type="component" value="Unassembled WGS sequence"/>
</dbReference>
<gene>
    <name evidence="1" type="primary">clpS</name>
    <name evidence="3" type="ORF">SAMN02745728_00310</name>
</gene>
<reference evidence="3 4" key="1">
    <citation type="submission" date="2016-12" db="EMBL/GenBank/DDBJ databases">
        <authorList>
            <person name="Song W.-J."/>
            <person name="Kurnit D.M."/>
        </authorList>
    </citation>
    <scope>NUCLEOTIDE SEQUENCE [LARGE SCALE GENOMIC DNA]</scope>
    <source>
        <strain evidence="3 4">DSM 11393</strain>
    </source>
</reference>
<dbReference type="GO" id="GO:0006508">
    <property type="term" value="P:proteolysis"/>
    <property type="evidence" value="ECO:0007669"/>
    <property type="project" value="UniProtKB-UniRule"/>
</dbReference>
<dbReference type="Pfam" id="PF02617">
    <property type="entry name" value="ClpS"/>
    <property type="match status" value="1"/>
</dbReference>
<dbReference type="EMBL" id="FRDI01000002">
    <property type="protein sequence ID" value="SHN51019.1"/>
    <property type="molecule type" value="Genomic_DNA"/>
</dbReference>
<feature type="domain" description="Adaptor protein ClpS core" evidence="2">
    <location>
        <begin position="28"/>
        <end position="107"/>
    </location>
</feature>
<name>A0A1M7RXI3_9BACT</name>
<evidence type="ECO:0000256" key="1">
    <source>
        <dbReference type="HAMAP-Rule" id="MF_00302"/>
    </source>
</evidence>
<dbReference type="GO" id="GO:0030163">
    <property type="term" value="P:protein catabolic process"/>
    <property type="evidence" value="ECO:0007669"/>
    <property type="project" value="InterPro"/>
</dbReference>
<organism evidence="3 4">
    <name type="scientific">Desulfovibrio litoralis DSM 11393</name>
    <dbReference type="NCBI Taxonomy" id="1121455"/>
    <lineage>
        <taxon>Bacteria</taxon>
        <taxon>Pseudomonadati</taxon>
        <taxon>Thermodesulfobacteriota</taxon>
        <taxon>Desulfovibrionia</taxon>
        <taxon>Desulfovibrionales</taxon>
        <taxon>Desulfovibrionaceae</taxon>
        <taxon>Desulfovibrio</taxon>
    </lineage>
</organism>
<dbReference type="PANTHER" id="PTHR33473">
    <property type="entry name" value="ATP-DEPENDENT CLP PROTEASE ADAPTER PROTEIN CLPS1, CHLOROPLASTIC"/>
    <property type="match status" value="1"/>
</dbReference>
<comment type="similarity">
    <text evidence="1">Belongs to the ClpS family.</text>
</comment>
<keyword evidence="4" id="KW-1185">Reference proteome</keyword>
<dbReference type="InterPro" id="IPR022935">
    <property type="entry name" value="ClpS"/>
</dbReference>
<keyword evidence="3" id="KW-0645">Protease</keyword>
<evidence type="ECO:0000313" key="3">
    <source>
        <dbReference type="EMBL" id="SHN51019.1"/>
    </source>
</evidence>
<accession>A0A1M7RXI3</accession>
<comment type="function">
    <text evidence="1">Involved in the modulation of the specificity of the ClpAP-mediated ATP-dependent protein degradation.</text>
</comment>
<dbReference type="HAMAP" id="MF_00302">
    <property type="entry name" value="ClpS"/>
    <property type="match status" value="1"/>
</dbReference>
<dbReference type="PANTHER" id="PTHR33473:SF19">
    <property type="entry name" value="ATP-DEPENDENT CLP PROTEASE ADAPTER PROTEIN CLPS"/>
    <property type="match status" value="1"/>
</dbReference>
<keyword evidence="3" id="KW-0378">Hydrolase</keyword>
<sequence>MTKKSIYDLDKDFDSLLDNEILLENELKEPLMFRVLLHNDDYTSMYFVTEILMEIFKKTSEEARNIMLTVHKKGIGECGIYTFEIAETKVMLVKSRAKKANFPLLCTMEEI</sequence>
<dbReference type="GO" id="GO:0008233">
    <property type="term" value="F:peptidase activity"/>
    <property type="evidence" value="ECO:0007669"/>
    <property type="project" value="UniProtKB-KW"/>
</dbReference>
<dbReference type="AlphaFoldDB" id="A0A1M7RXI3"/>
<dbReference type="OrthoDB" id="9796121at2"/>